<dbReference type="Pfam" id="PF13087">
    <property type="entry name" value="AAA_12"/>
    <property type="match status" value="1"/>
</dbReference>
<comment type="subcellular location">
    <subcellularLocation>
        <location evidence="1">Cytoplasm</location>
    </subcellularLocation>
</comment>
<keyword evidence="12" id="KW-1185">Reference proteome</keyword>
<dbReference type="GO" id="GO:0002376">
    <property type="term" value="P:immune system process"/>
    <property type="evidence" value="ECO:0007669"/>
    <property type="project" value="UniProtKB-KW"/>
</dbReference>
<dbReference type="SUPFAM" id="SSF52540">
    <property type="entry name" value="P-loop containing nucleoside triphosphate hydrolases"/>
    <property type="match status" value="1"/>
</dbReference>
<organism evidence="11 12">
    <name type="scientific">Hyaloperonospora brassicae</name>
    <name type="common">Brassica downy mildew</name>
    <name type="synonym">Peronospora brassicae</name>
    <dbReference type="NCBI Taxonomy" id="162125"/>
    <lineage>
        <taxon>Eukaryota</taxon>
        <taxon>Sar</taxon>
        <taxon>Stramenopiles</taxon>
        <taxon>Oomycota</taxon>
        <taxon>Peronosporomycetes</taxon>
        <taxon>Peronosporales</taxon>
        <taxon>Peronosporaceae</taxon>
        <taxon>Hyaloperonospora</taxon>
    </lineage>
</organism>
<dbReference type="GO" id="GO:0008270">
    <property type="term" value="F:zinc ion binding"/>
    <property type="evidence" value="ECO:0007669"/>
    <property type="project" value="UniProtKB-KW"/>
</dbReference>
<dbReference type="InterPro" id="IPR046439">
    <property type="entry name" value="ZF_RZ_dom"/>
</dbReference>
<dbReference type="Pfam" id="PF20173">
    <property type="entry name" value="ZnF_RZ-type"/>
    <property type="match status" value="1"/>
</dbReference>
<name>A0AAV0U0Z2_HYABA</name>
<evidence type="ECO:0000256" key="3">
    <source>
        <dbReference type="ARBA" id="ARBA00022723"/>
    </source>
</evidence>
<dbReference type="InterPro" id="IPR041677">
    <property type="entry name" value="DNA2/NAM7_AAA_11"/>
</dbReference>
<dbReference type="Proteomes" id="UP001162031">
    <property type="component" value="Unassembled WGS sequence"/>
</dbReference>
<dbReference type="PANTHER" id="PTHR10887:SF341">
    <property type="entry name" value="NFX1-TYPE ZINC FINGER-CONTAINING PROTEIN 1"/>
    <property type="match status" value="1"/>
</dbReference>
<evidence type="ECO:0000313" key="12">
    <source>
        <dbReference type="Proteomes" id="UP001162031"/>
    </source>
</evidence>
<sequence>MHKKPCFSFQRGGTCRFGDSCRYAHVQSPDDATHASVRREAINPSFDRRQKADTSSEPVALAPPFSLSAFKAQLAEKLASSTFFSGHSDTLVCFWPGASRLEVLWKGFLMPRSASDSWPMNSQTQALNFINSGLYALTNDRIAPQFVREFGKTEGRGVQVIQDLLDLTYSNDAGRRRDVVSFQRGLVPFVTMLTMRRMEMVSQHMREANHVYAFVRTAHVQLFDLYLDHLEHMVERHSIDDNVMSHETFLEESDGQRYAPLCFTQVCLPLIRLLYLLGSKFKDFMYEDAFQETVECVDALTTTWKENSQRGDAALDSMLCFKVMKEEVARLHKMIRRGERDMLAGAAYAETEQTNYGPEPGPWDVLDAGEPGEAVLADGSVGPRHDNDHRDFRDIQLLPTTEECLTREPPLLPGNFPFHENAHWLPPGPERWVDTHFRLYREDFCGTIRSSLQDLYHRLAADGGHLVAGRLRGADVDYNVYPITGTAMPLKHTDSRGERDSSCRIERHGLCIDVQFQQLSAAKLTGRTRLPRKAANDDATSRRELWEKTGRLPYKGMVALVTYTNGDMQVIFCQIVERVVEKLVQDVVEITLQPFEAQDFATLEQWRHLALSGHDRRLGRSNMLLLEFNNIFLAAYEPVLRTLQSLQPATLPFLEYLAPEAPPTPGETQMESPMYCLKDGFAFDLSSVLKTHPRALNGGAPQQLRLQPLQRNSRDACENALVRYSTLERDQAKALVEALSSRVACIQGLPGSGKSFIGAMLTRIILQAKVAPILIVCFTNHALDQFLCHLLDVGITSLVRIGGQCKEPRLEKYNLRKMPKSFQRYELKLLYGELDEKADAIALKLKELNTDARRPTWKSLRPFLETRYPDAYDYIVERSNELFDDDWSIAGCSDILDYWIQGMDIVALHRRDQRRQGVNDRTQNLWRWSLPKRQAALTEWVSAMRSERVEELIEAQTAYQETLTKIETVRDQADVNTLMRVQIIGMTTTGVAQNQRKIAAVEPLVVICEEAGEVLEAQLMACLSPACQQFVLIGDHKQLRPHISEYKLSVESAEGERYALDVSLFERLVAPSSGLPFWMLTEQHRMRPQISQLIRMLFYPKVRDAQETLEYPPLLGLNKNVFFVTHDHPEGDTAAAVGMPSRSHTNEYEVAYVVATLAYLLQQGYRTSDIAIVTPYVGQLIKLRSALRGKFILELNELDLDEIQRTSDDGNDDSEDDDMDEGARGESSTSLGVIKKELSGAIRAATIDNFQGEEATIILASLVRSSNTTTHGRGSIGFLKTPNRINVLLSRAKHGLILVGHGDLLRAKSPLWRQVIDQLQTDDCYGSGLPLQCQRHPGDLRNATSPGSFAELAPDGGCLRPCGYRLPKCGHACPKCCHVDQPSHAAVYCTQPCPRLQPGCEHVCPGICGDPCGRCDVLVGSITLPCGHTYANARCFEVKKAAKLKCKKMVDKIVLDCGHVQRVACSAMNVKCTRLCGAVLSCGHACSRKCSDCIAKTLMNREDNAEPDYPIVATEHGGCQKECERMLPCRHRCRGVCHGNSPCPPCQCVCDVFKCEHGSCNHPCSDPCTACTESCTWSCEHRGTCDLPCGAPCNRRLCDQRCTRLLECGHQCPSVCGEDCPTSKFCHVCGDDNVKQRVADVIMFRTYAEVDPCEDPILVLSCCSMVYTMETLDGTLHMSAFYDTNGNPRGPLPGGYMDMPQCPNCSKPIRTLRRYGRVIKRAAIDAADKNFISHAQRQLIRLQERTNAAIERGDVAQDKTLRHDLRSFGVTVKRPPCQKVFEACVALVTKCMGGQGGGDVDIDLSTLPVPNSSFQYLGYFYMLSAQLSMVGHTASTRARAEQFARQAVDLFADGSFELYAREARLLLAQILLASAEAKLNKKVEARKERDERKKAVVDSASEAHALLDGLTVSAGASFSSKHGNDVQLLKERAKSIVQRASNETYYQSVSMEEMKSIKLAMQTEFRGSGHWYRCINGHSYSIGECGMAMEQTSCPECGAPVGGANHTFVEGTERDNEMEQIR</sequence>
<protein>
    <recommendedName>
        <fullName evidence="13">C3H1-type domain-containing protein</fullName>
    </recommendedName>
</protein>
<feature type="compositionally biased region" description="Basic and acidic residues" evidence="8">
    <location>
        <begin position="32"/>
        <end position="54"/>
    </location>
</feature>
<evidence type="ECO:0000256" key="5">
    <source>
        <dbReference type="ARBA" id="ARBA00022833"/>
    </source>
</evidence>
<evidence type="ECO:0000256" key="1">
    <source>
        <dbReference type="ARBA" id="ARBA00004496"/>
    </source>
</evidence>
<dbReference type="CDD" id="cd18808">
    <property type="entry name" value="SF1_C_Upf1"/>
    <property type="match status" value="1"/>
</dbReference>
<evidence type="ECO:0000259" key="9">
    <source>
        <dbReference type="PROSITE" id="PS50103"/>
    </source>
</evidence>
<evidence type="ECO:0000256" key="7">
    <source>
        <dbReference type="PROSITE-ProRule" id="PRU00723"/>
    </source>
</evidence>
<dbReference type="Gene3D" id="3.40.50.300">
    <property type="entry name" value="P-loop containing nucleotide triphosphate hydrolases"/>
    <property type="match status" value="2"/>
</dbReference>
<feature type="zinc finger region" description="C3H1-type" evidence="7">
    <location>
        <begin position="1"/>
        <end position="28"/>
    </location>
</feature>
<dbReference type="GO" id="GO:0031048">
    <property type="term" value="P:regulatory ncRNA-mediated heterochromatin formation"/>
    <property type="evidence" value="ECO:0007669"/>
    <property type="project" value="TreeGrafter"/>
</dbReference>
<dbReference type="GO" id="GO:0005737">
    <property type="term" value="C:cytoplasm"/>
    <property type="evidence" value="ECO:0007669"/>
    <property type="project" value="UniProtKB-SubCell"/>
</dbReference>
<dbReference type="SUPFAM" id="SSF90229">
    <property type="entry name" value="CCCH zinc finger"/>
    <property type="match status" value="1"/>
</dbReference>
<dbReference type="InterPro" id="IPR047187">
    <property type="entry name" value="SF1_C_Upf1"/>
</dbReference>
<proteinExistence type="predicted"/>
<dbReference type="PROSITE" id="PS50103">
    <property type="entry name" value="ZF_C3H1"/>
    <property type="match status" value="1"/>
</dbReference>
<evidence type="ECO:0000256" key="4">
    <source>
        <dbReference type="ARBA" id="ARBA00022771"/>
    </source>
</evidence>
<keyword evidence="5 7" id="KW-0862">Zinc</keyword>
<dbReference type="InterPro" id="IPR036855">
    <property type="entry name" value="Znf_CCCH_sf"/>
</dbReference>
<feature type="domain" description="C3H1-type" evidence="9">
    <location>
        <begin position="1"/>
        <end position="28"/>
    </location>
</feature>
<dbReference type="PROSITE" id="PS51981">
    <property type="entry name" value="ZF_RZ"/>
    <property type="match status" value="1"/>
</dbReference>
<reference evidence="11" key="1">
    <citation type="submission" date="2022-12" db="EMBL/GenBank/DDBJ databases">
        <authorList>
            <person name="Webb A."/>
        </authorList>
    </citation>
    <scope>NUCLEOTIDE SEQUENCE</scope>
    <source>
        <strain evidence="11">Hp1</strain>
    </source>
</reference>
<feature type="domain" description="RZ-type" evidence="10">
    <location>
        <begin position="1949"/>
        <end position="2022"/>
    </location>
</feature>
<comment type="caution">
    <text evidence="11">The sequence shown here is derived from an EMBL/GenBank/DDBJ whole genome shotgun (WGS) entry which is preliminary data.</text>
</comment>
<accession>A0AAV0U0Z2</accession>
<dbReference type="InterPro" id="IPR000571">
    <property type="entry name" value="Znf_CCCH"/>
</dbReference>
<dbReference type="GO" id="GO:0004386">
    <property type="term" value="F:helicase activity"/>
    <property type="evidence" value="ECO:0007669"/>
    <property type="project" value="InterPro"/>
</dbReference>
<evidence type="ECO:0000256" key="8">
    <source>
        <dbReference type="SAM" id="MobiDB-lite"/>
    </source>
</evidence>
<feature type="compositionally biased region" description="Acidic residues" evidence="8">
    <location>
        <begin position="1209"/>
        <end position="1220"/>
    </location>
</feature>
<dbReference type="InterPro" id="IPR041679">
    <property type="entry name" value="DNA2/NAM7-like_C"/>
</dbReference>
<dbReference type="FunFam" id="3.40.50.300:FF:001660">
    <property type="entry name" value="NF-X1 finger and helicase protein, putative"/>
    <property type="match status" value="1"/>
</dbReference>
<dbReference type="InterPro" id="IPR027417">
    <property type="entry name" value="P-loop_NTPase"/>
</dbReference>
<keyword evidence="4 7" id="KW-0863">Zinc-finger</keyword>
<evidence type="ECO:0000256" key="6">
    <source>
        <dbReference type="ARBA" id="ARBA00022859"/>
    </source>
</evidence>
<evidence type="ECO:0000256" key="2">
    <source>
        <dbReference type="ARBA" id="ARBA00022490"/>
    </source>
</evidence>
<dbReference type="Pfam" id="PF13086">
    <property type="entry name" value="AAA_11"/>
    <property type="match status" value="1"/>
</dbReference>
<keyword evidence="2" id="KW-0963">Cytoplasm</keyword>
<feature type="region of interest" description="Disordered" evidence="8">
    <location>
        <begin position="1204"/>
        <end position="1229"/>
    </location>
</feature>
<dbReference type="CDD" id="cd17936">
    <property type="entry name" value="EEXXEc_NFX1"/>
    <property type="match status" value="1"/>
</dbReference>
<keyword evidence="3 7" id="KW-0479">Metal-binding</keyword>
<evidence type="ECO:0008006" key="13">
    <source>
        <dbReference type="Google" id="ProtNLM"/>
    </source>
</evidence>
<dbReference type="InterPro" id="IPR045055">
    <property type="entry name" value="DNA2/NAM7-like"/>
</dbReference>
<dbReference type="CDD" id="cd06008">
    <property type="entry name" value="NF-X1-zinc-finger"/>
    <property type="match status" value="1"/>
</dbReference>
<evidence type="ECO:0000259" key="10">
    <source>
        <dbReference type="PROSITE" id="PS51981"/>
    </source>
</evidence>
<feature type="region of interest" description="Disordered" evidence="8">
    <location>
        <begin position="32"/>
        <end position="57"/>
    </location>
</feature>
<dbReference type="GO" id="GO:0031380">
    <property type="term" value="C:nuclear RNA-directed RNA polymerase complex"/>
    <property type="evidence" value="ECO:0007669"/>
    <property type="project" value="TreeGrafter"/>
</dbReference>
<evidence type="ECO:0000313" key="11">
    <source>
        <dbReference type="EMBL" id="CAI5730033.1"/>
    </source>
</evidence>
<dbReference type="EMBL" id="CANTFL010001013">
    <property type="protein sequence ID" value="CAI5730033.1"/>
    <property type="molecule type" value="Genomic_DNA"/>
</dbReference>
<keyword evidence="6" id="KW-0391">Immunity</keyword>
<dbReference type="PANTHER" id="PTHR10887">
    <property type="entry name" value="DNA2/NAM7 HELICASE FAMILY"/>
    <property type="match status" value="1"/>
</dbReference>
<gene>
    <name evidence="11" type="ORF">HBR001_LOCUS4717</name>
</gene>
<dbReference type="SMART" id="SM00356">
    <property type="entry name" value="ZnF_C3H1"/>
    <property type="match status" value="1"/>
</dbReference>